<evidence type="ECO:0000313" key="2">
    <source>
        <dbReference type="Proteomes" id="UP000288805"/>
    </source>
</evidence>
<dbReference type="Proteomes" id="UP000288805">
    <property type="component" value="Unassembled WGS sequence"/>
</dbReference>
<reference evidence="1 2" key="1">
    <citation type="journal article" date="2018" name="PLoS Genet.">
        <title>Population sequencing reveals clonal diversity and ancestral inbreeding in the grapevine cultivar Chardonnay.</title>
        <authorList>
            <person name="Roach M.J."/>
            <person name="Johnson D.L."/>
            <person name="Bohlmann J."/>
            <person name="van Vuuren H.J."/>
            <person name="Jones S.J."/>
            <person name="Pretorius I.S."/>
            <person name="Schmidt S.A."/>
            <person name="Borneman A.R."/>
        </authorList>
    </citation>
    <scope>NUCLEOTIDE SEQUENCE [LARGE SCALE GENOMIC DNA]</scope>
    <source>
        <strain evidence="2">cv. Chardonnay</strain>
        <tissue evidence="1">Leaf</tissue>
    </source>
</reference>
<dbReference type="OrthoDB" id="65445at2759"/>
<sequence>MGSDQCVLRTTGDCLQVQALGFLRVPSRDMHHRRDGSVLWLGILKVDESLRVEEAEIYYDPAELFGGLLKGPPISAPPSHACPFSH</sequence>
<gene>
    <name evidence="1" type="ORF">CK203_090082</name>
</gene>
<dbReference type="AlphaFoldDB" id="A0A438E5J5"/>
<name>A0A438E5J5_VITVI</name>
<evidence type="ECO:0000313" key="1">
    <source>
        <dbReference type="EMBL" id="RVW43021.1"/>
    </source>
</evidence>
<comment type="caution">
    <text evidence="1">The sequence shown here is derived from an EMBL/GenBank/DDBJ whole genome shotgun (WGS) entry which is preliminary data.</text>
</comment>
<protein>
    <submittedName>
        <fullName evidence="1">Uncharacterized protein</fullName>
    </submittedName>
</protein>
<organism evidence="1 2">
    <name type="scientific">Vitis vinifera</name>
    <name type="common">Grape</name>
    <dbReference type="NCBI Taxonomy" id="29760"/>
    <lineage>
        <taxon>Eukaryota</taxon>
        <taxon>Viridiplantae</taxon>
        <taxon>Streptophyta</taxon>
        <taxon>Embryophyta</taxon>
        <taxon>Tracheophyta</taxon>
        <taxon>Spermatophyta</taxon>
        <taxon>Magnoliopsida</taxon>
        <taxon>eudicotyledons</taxon>
        <taxon>Gunneridae</taxon>
        <taxon>Pentapetalae</taxon>
        <taxon>rosids</taxon>
        <taxon>Vitales</taxon>
        <taxon>Vitaceae</taxon>
        <taxon>Viteae</taxon>
        <taxon>Vitis</taxon>
    </lineage>
</organism>
<accession>A0A438E5J5</accession>
<proteinExistence type="predicted"/>
<dbReference type="EMBL" id="QGNW01001389">
    <property type="protein sequence ID" value="RVW43021.1"/>
    <property type="molecule type" value="Genomic_DNA"/>
</dbReference>